<evidence type="ECO:0000313" key="3">
    <source>
        <dbReference type="EMBL" id="CAD8932175.1"/>
    </source>
</evidence>
<feature type="signal peptide" evidence="2">
    <location>
        <begin position="1"/>
        <end position="18"/>
    </location>
</feature>
<feature type="transmembrane region" description="Helical" evidence="1">
    <location>
        <begin position="161"/>
        <end position="178"/>
    </location>
</feature>
<protein>
    <submittedName>
        <fullName evidence="3">Uncharacterized protein</fullName>
    </submittedName>
</protein>
<proteinExistence type="predicted"/>
<keyword evidence="1" id="KW-1133">Transmembrane helix</keyword>
<keyword evidence="2" id="KW-0732">Signal</keyword>
<keyword evidence="1" id="KW-0472">Membrane</keyword>
<sequence>MAPLAQLLVLAVATGVSAFTAPVALTRTSTVLYENFGIDFAEDSYENTPDVLLGEANYKQWVEGVNDNAFLTRTYNPLKRVRELDLLKATVDAGILSKLEKNGLDLVTIEKLLPVLEELKLLETAGNLQQILLNLVAFFLVEGAPFLLGPVGGALEVGPPAFFLPAAICAVLEVYLVLNDVEVPLVGLPAGVVLGLLLVPLSVVFGGVGVALSSLKSKA</sequence>
<dbReference type="AlphaFoldDB" id="A0A7S1CZ89"/>
<name>A0A7S1CZ89_CYCTE</name>
<evidence type="ECO:0000256" key="1">
    <source>
        <dbReference type="SAM" id="Phobius"/>
    </source>
</evidence>
<accession>A0A7S1CZ89</accession>
<keyword evidence="1" id="KW-0812">Transmembrane</keyword>
<dbReference type="EMBL" id="HBFW01004973">
    <property type="protein sequence ID" value="CAD8932175.1"/>
    <property type="molecule type" value="Transcribed_RNA"/>
</dbReference>
<gene>
    <name evidence="3" type="ORF">CTEN0397_LOCUS3199</name>
</gene>
<organism evidence="3">
    <name type="scientific">Cyclophora tenuis</name>
    <name type="common">Marine diatom</name>
    <dbReference type="NCBI Taxonomy" id="216820"/>
    <lineage>
        <taxon>Eukaryota</taxon>
        <taxon>Sar</taxon>
        <taxon>Stramenopiles</taxon>
        <taxon>Ochrophyta</taxon>
        <taxon>Bacillariophyta</taxon>
        <taxon>Fragilariophyceae</taxon>
        <taxon>Fragilariophycidae</taxon>
        <taxon>Cyclophorales</taxon>
        <taxon>Cyclophoraceae</taxon>
        <taxon>Cyclophora</taxon>
    </lineage>
</organism>
<evidence type="ECO:0000256" key="2">
    <source>
        <dbReference type="SAM" id="SignalP"/>
    </source>
</evidence>
<feature type="transmembrane region" description="Helical" evidence="1">
    <location>
        <begin position="131"/>
        <end position="149"/>
    </location>
</feature>
<feature type="transmembrane region" description="Helical" evidence="1">
    <location>
        <begin position="190"/>
        <end position="212"/>
    </location>
</feature>
<reference evidence="3" key="1">
    <citation type="submission" date="2021-01" db="EMBL/GenBank/DDBJ databases">
        <authorList>
            <person name="Corre E."/>
            <person name="Pelletier E."/>
            <person name="Niang G."/>
            <person name="Scheremetjew M."/>
            <person name="Finn R."/>
            <person name="Kale V."/>
            <person name="Holt S."/>
            <person name="Cochrane G."/>
            <person name="Meng A."/>
            <person name="Brown T."/>
            <person name="Cohen L."/>
        </authorList>
    </citation>
    <scope>NUCLEOTIDE SEQUENCE</scope>
    <source>
        <strain evidence="3">ECT3854</strain>
    </source>
</reference>
<feature type="chain" id="PRO_5030655135" evidence="2">
    <location>
        <begin position="19"/>
        <end position="219"/>
    </location>
</feature>